<dbReference type="InterPro" id="IPR036568">
    <property type="entry name" value="GGCT-like_sf"/>
</dbReference>
<evidence type="ECO:0000313" key="6">
    <source>
        <dbReference type="Proteomes" id="UP001295423"/>
    </source>
</evidence>
<evidence type="ECO:0000256" key="3">
    <source>
        <dbReference type="PIRSR" id="PIRSR617939-2"/>
    </source>
</evidence>
<organism evidence="5 6">
    <name type="scientific">Cylindrotheca closterium</name>
    <dbReference type="NCBI Taxonomy" id="2856"/>
    <lineage>
        <taxon>Eukaryota</taxon>
        <taxon>Sar</taxon>
        <taxon>Stramenopiles</taxon>
        <taxon>Ochrophyta</taxon>
        <taxon>Bacillariophyta</taxon>
        <taxon>Bacillariophyceae</taxon>
        <taxon>Bacillariophycidae</taxon>
        <taxon>Bacillariales</taxon>
        <taxon>Bacillariaceae</taxon>
        <taxon>Cylindrotheca</taxon>
    </lineage>
</organism>
<dbReference type="Gene3D" id="3.10.490.10">
    <property type="entry name" value="Gamma-glutamyl cyclotransferase-like"/>
    <property type="match status" value="1"/>
</dbReference>
<feature type="binding site" evidence="3">
    <location>
        <position position="185"/>
    </location>
    <ligand>
        <name>substrate</name>
    </ligand>
</feature>
<dbReference type="PANTHER" id="PTHR12935:SF0">
    <property type="entry name" value="GAMMA-GLUTAMYLCYCLOTRANSFERASE"/>
    <property type="match status" value="1"/>
</dbReference>
<evidence type="ECO:0000256" key="1">
    <source>
        <dbReference type="ARBA" id="ARBA00012346"/>
    </source>
</evidence>
<dbReference type="GO" id="GO:0003839">
    <property type="term" value="F:gamma-glutamylcyclotransferase activity"/>
    <property type="evidence" value="ECO:0007669"/>
    <property type="project" value="UniProtKB-EC"/>
</dbReference>
<evidence type="ECO:0000256" key="2">
    <source>
        <dbReference type="ARBA" id="ARBA00023239"/>
    </source>
</evidence>
<dbReference type="InterPro" id="IPR017939">
    <property type="entry name" value="G-Glutamylcylcotransferase"/>
</dbReference>
<feature type="region of interest" description="Disordered" evidence="4">
    <location>
        <begin position="1"/>
        <end position="42"/>
    </location>
</feature>
<dbReference type="EMBL" id="CAKOGP040000080">
    <property type="protein sequence ID" value="CAJ1929414.1"/>
    <property type="molecule type" value="Genomic_DNA"/>
</dbReference>
<keyword evidence="6" id="KW-1185">Reference proteome</keyword>
<comment type="caution">
    <text evidence="5">The sequence shown here is derived from an EMBL/GenBank/DDBJ whole genome shotgun (WGS) entry which is preliminary data.</text>
</comment>
<name>A0AAD2FDA1_9STRA</name>
<evidence type="ECO:0000313" key="5">
    <source>
        <dbReference type="EMBL" id="CAJ1929414.1"/>
    </source>
</evidence>
<feature type="compositionally biased region" description="Low complexity" evidence="4">
    <location>
        <begin position="1"/>
        <end position="24"/>
    </location>
</feature>
<dbReference type="SUPFAM" id="SSF110857">
    <property type="entry name" value="Gamma-glutamyl cyclotransferase-like"/>
    <property type="match status" value="1"/>
</dbReference>
<dbReference type="InterPro" id="IPR013024">
    <property type="entry name" value="GGCT-like"/>
</dbReference>
<dbReference type="EC" id="4.3.2.9" evidence="1"/>
<proteinExistence type="predicted"/>
<dbReference type="Proteomes" id="UP001295423">
    <property type="component" value="Unassembled WGS sequence"/>
</dbReference>
<sequence>MKRDSFSSFSSSLDQLSILSSNSTTRERSRSPSPPPSSPGDPVLFFAYGPIANEIVRKRRNIRTTSLQPAFLDGYRLSFDFGGIANVVRQRGWKVHGVLMTLASLRDLKKMQSYDIRRQVTQRLVFHYPKNGFVVDEDAVDEEEKEELESAMAYFIEYPEDVEDSLVMQQNSDNPAAERLPQESYLKLIADGMQQNGICYEYIDDAIFNVPYIPDRDVSDYQTFQRAPKVAKISFLTYQNLCAKANGEIYFVLGTSVFLLGSHDPNNPLAKWLEEHGHGKDDVTFFVQIILMNTSLDFCKRRSEVTPSHIAWAENQLVETIQQHGLEAQKVFEFIENDEESEDGPSKFFTVDKEYIVRPSALEDGGHCSEDTMATANSTSLGMDGFATNVISSPTGTKKRFKVPVFFKRMVKVNNRR</sequence>
<dbReference type="PANTHER" id="PTHR12935">
    <property type="entry name" value="GAMMA-GLUTAMYLCYCLOTRANSFERASE"/>
    <property type="match status" value="1"/>
</dbReference>
<gene>
    <name evidence="5" type="ORF">CYCCA115_LOCUS1677</name>
</gene>
<dbReference type="CDD" id="cd06661">
    <property type="entry name" value="GGCT_like"/>
    <property type="match status" value="1"/>
</dbReference>
<protein>
    <recommendedName>
        <fullName evidence="1">gamma-glutamylcyclotransferase</fullName>
        <ecNumber evidence="1">4.3.2.9</ecNumber>
    </recommendedName>
</protein>
<dbReference type="AlphaFoldDB" id="A0AAD2FDA1"/>
<reference evidence="5" key="1">
    <citation type="submission" date="2023-08" db="EMBL/GenBank/DDBJ databases">
        <authorList>
            <person name="Audoor S."/>
            <person name="Bilcke G."/>
        </authorList>
    </citation>
    <scope>NUCLEOTIDE SEQUENCE</scope>
</reference>
<evidence type="ECO:0000256" key="4">
    <source>
        <dbReference type="SAM" id="MobiDB-lite"/>
    </source>
</evidence>
<accession>A0AAD2FDA1</accession>
<keyword evidence="2" id="KW-0456">Lyase</keyword>